<dbReference type="AlphaFoldDB" id="A0A1H6A3M9"/>
<proteinExistence type="predicted"/>
<dbReference type="EMBL" id="FNVU01000005">
    <property type="protein sequence ID" value="SEG42675.1"/>
    <property type="molecule type" value="Genomic_DNA"/>
</dbReference>
<dbReference type="OrthoDB" id="3390328at2"/>
<protein>
    <recommendedName>
        <fullName evidence="3">DUF742 domain-containing protein</fullName>
    </recommendedName>
</protein>
<evidence type="ECO:0008006" key="3">
    <source>
        <dbReference type="Google" id="ProtNLM"/>
    </source>
</evidence>
<evidence type="ECO:0000313" key="2">
    <source>
        <dbReference type="Proteomes" id="UP000236754"/>
    </source>
</evidence>
<evidence type="ECO:0000313" key="1">
    <source>
        <dbReference type="EMBL" id="SEG42675.1"/>
    </source>
</evidence>
<dbReference type="PANTHER" id="PTHR36221:SF1">
    <property type="entry name" value="DUF742 DOMAIN-CONTAINING PROTEIN"/>
    <property type="match status" value="1"/>
</dbReference>
<organism evidence="1 2">
    <name type="scientific">Actinacidiphila yanglinensis</name>
    <dbReference type="NCBI Taxonomy" id="310779"/>
    <lineage>
        <taxon>Bacteria</taxon>
        <taxon>Bacillati</taxon>
        <taxon>Actinomycetota</taxon>
        <taxon>Actinomycetes</taxon>
        <taxon>Kitasatosporales</taxon>
        <taxon>Streptomycetaceae</taxon>
        <taxon>Actinacidiphila</taxon>
    </lineage>
</organism>
<gene>
    <name evidence="1" type="ORF">SAMN05216223_105117</name>
</gene>
<name>A0A1H6A3M9_9ACTN</name>
<reference evidence="1 2" key="1">
    <citation type="submission" date="2016-10" db="EMBL/GenBank/DDBJ databases">
        <authorList>
            <person name="de Groot N.N."/>
        </authorList>
    </citation>
    <scope>NUCLEOTIDE SEQUENCE [LARGE SCALE GENOMIC DNA]</scope>
    <source>
        <strain evidence="1 2">CGMCC 4.2023</strain>
    </source>
</reference>
<sequence length="117" mass="12681">MIRRPVDSGSPDRFYTLIGGRSSTATKGFDLATVITAHGEPLPGMPSEHVRILRMCRRPVAVLELASRLALPVGVLRVLLADLLSAQRITAHAPTTAAELLPPSDMLRKVLRALHNL</sequence>
<dbReference type="InterPro" id="IPR007995">
    <property type="entry name" value="DUF742"/>
</dbReference>
<dbReference type="RefSeq" id="WP_103885954.1">
    <property type="nucleotide sequence ID" value="NZ_FNVU01000005.1"/>
</dbReference>
<keyword evidence="2" id="KW-1185">Reference proteome</keyword>
<dbReference type="Proteomes" id="UP000236754">
    <property type="component" value="Unassembled WGS sequence"/>
</dbReference>
<dbReference type="Pfam" id="PF05331">
    <property type="entry name" value="DUF742"/>
    <property type="match status" value="1"/>
</dbReference>
<dbReference type="PANTHER" id="PTHR36221">
    <property type="entry name" value="DUF742 DOMAIN-CONTAINING PROTEIN"/>
    <property type="match status" value="1"/>
</dbReference>
<accession>A0A1H6A3M9</accession>